<dbReference type="AlphaFoldDB" id="A0A7J9B612"/>
<comment type="caution">
    <text evidence="1">The sequence shown here is derived from an EMBL/GenBank/DDBJ whole genome shotgun (WGS) entry which is preliminary data.</text>
</comment>
<evidence type="ECO:0000313" key="2">
    <source>
        <dbReference type="Proteomes" id="UP000593574"/>
    </source>
</evidence>
<organism evidence="1 2">
    <name type="scientific">Gossypium laxum</name>
    <dbReference type="NCBI Taxonomy" id="34288"/>
    <lineage>
        <taxon>Eukaryota</taxon>
        <taxon>Viridiplantae</taxon>
        <taxon>Streptophyta</taxon>
        <taxon>Embryophyta</taxon>
        <taxon>Tracheophyta</taxon>
        <taxon>Spermatophyta</taxon>
        <taxon>Magnoliopsida</taxon>
        <taxon>eudicotyledons</taxon>
        <taxon>Gunneridae</taxon>
        <taxon>Pentapetalae</taxon>
        <taxon>rosids</taxon>
        <taxon>malvids</taxon>
        <taxon>Malvales</taxon>
        <taxon>Malvaceae</taxon>
        <taxon>Malvoideae</taxon>
        <taxon>Gossypium</taxon>
    </lineage>
</organism>
<keyword evidence="2" id="KW-1185">Reference proteome</keyword>
<proteinExistence type="predicted"/>
<accession>A0A7J9B612</accession>
<evidence type="ECO:0000313" key="1">
    <source>
        <dbReference type="EMBL" id="MBA0731730.1"/>
    </source>
</evidence>
<gene>
    <name evidence="1" type="ORF">Golax_022869</name>
</gene>
<evidence type="ECO:0008006" key="3">
    <source>
        <dbReference type="Google" id="ProtNLM"/>
    </source>
</evidence>
<protein>
    <recommendedName>
        <fullName evidence="3">RNase H type-1 domain-containing protein</fullName>
    </recommendedName>
</protein>
<reference evidence="1 2" key="1">
    <citation type="journal article" date="2019" name="Genome Biol. Evol.">
        <title>Insights into the evolution of the New World diploid cottons (Gossypium, subgenus Houzingenia) based on genome sequencing.</title>
        <authorList>
            <person name="Grover C.E."/>
            <person name="Arick M.A. 2nd"/>
            <person name="Thrash A."/>
            <person name="Conover J.L."/>
            <person name="Sanders W.S."/>
            <person name="Peterson D.G."/>
            <person name="Frelichowski J.E."/>
            <person name="Scheffler J.A."/>
            <person name="Scheffler B.E."/>
            <person name="Wendel J.F."/>
        </authorList>
    </citation>
    <scope>NUCLEOTIDE SEQUENCE [LARGE SCALE GENOMIC DNA]</scope>
    <source>
        <strain evidence="1">4</strain>
        <tissue evidence="1">Leaf</tissue>
    </source>
</reference>
<name>A0A7J9B612_9ROSI</name>
<dbReference type="EMBL" id="JABEZV010450566">
    <property type="protein sequence ID" value="MBA0731730.1"/>
    <property type="molecule type" value="Genomic_DNA"/>
</dbReference>
<sequence length="127" mass="14466">MVNKRVPTPFVVEALVCLQAMKAGLDLGFRRVVMEVDTLSIIKKTCRNGKKTAHVVAREAVKINENTYLEGQLPRSVLKEAKTNVGELERRSSGNVNKNKKYLKKEERLVFAKVRKKFLELKGQVRI</sequence>
<dbReference type="Proteomes" id="UP000593574">
    <property type="component" value="Unassembled WGS sequence"/>
</dbReference>